<proteinExistence type="predicted"/>
<accession>A0AAQ3SXN3</accession>
<name>A0AAQ3SXN3_PASNO</name>
<gene>
    <name evidence="1" type="ORF">U9M48_012132</name>
</gene>
<protein>
    <recommendedName>
        <fullName evidence="3">Reverse transcriptase domain-containing protein</fullName>
    </recommendedName>
</protein>
<organism evidence="1 2">
    <name type="scientific">Paspalum notatum var. saurae</name>
    <dbReference type="NCBI Taxonomy" id="547442"/>
    <lineage>
        <taxon>Eukaryota</taxon>
        <taxon>Viridiplantae</taxon>
        <taxon>Streptophyta</taxon>
        <taxon>Embryophyta</taxon>
        <taxon>Tracheophyta</taxon>
        <taxon>Spermatophyta</taxon>
        <taxon>Magnoliopsida</taxon>
        <taxon>Liliopsida</taxon>
        <taxon>Poales</taxon>
        <taxon>Poaceae</taxon>
        <taxon>PACMAD clade</taxon>
        <taxon>Panicoideae</taxon>
        <taxon>Andropogonodae</taxon>
        <taxon>Paspaleae</taxon>
        <taxon>Paspalinae</taxon>
        <taxon>Paspalum</taxon>
    </lineage>
</organism>
<evidence type="ECO:0000313" key="2">
    <source>
        <dbReference type="Proteomes" id="UP001341281"/>
    </source>
</evidence>
<dbReference type="Proteomes" id="UP001341281">
    <property type="component" value="Chromosome 03"/>
</dbReference>
<evidence type="ECO:0008006" key="3">
    <source>
        <dbReference type="Google" id="ProtNLM"/>
    </source>
</evidence>
<dbReference type="AlphaFoldDB" id="A0AAQ3SXN3"/>
<keyword evidence="2" id="KW-1185">Reference proteome</keyword>
<dbReference type="EMBL" id="CP144747">
    <property type="protein sequence ID" value="WVZ62374.1"/>
    <property type="molecule type" value="Genomic_DNA"/>
</dbReference>
<sequence length="84" mass="9389">MEGAIVLHETIHELHTKKHNGIIFKIDFEKAYDKVSWNFLQQALRMKGFSPKWCSWVQAYVQGGNVGIKGDSLAKTLGTVTALG</sequence>
<dbReference type="PANTHER" id="PTHR19446">
    <property type="entry name" value="REVERSE TRANSCRIPTASES"/>
    <property type="match status" value="1"/>
</dbReference>
<evidence type="ECO:0000313" key="1">
    <source>
        <dbReference type="EMBL" id="WVZ62374.1"/>
    </source>
</evidence>
<reference evidence="1 2" key="1">
    <citation type="submission" date="2024-02" db="EMBL/GenBank/DDBJ databases">
        <title>High-quality chromosome-scale genome assembly of Pensacola bahiagrass (Paspalum notatum Flugge var. saurae).</title>
        <authorList>
            <person name="Vega J.M."/>
            <person name="Podio M."/>
            <person name="Orjuela J."/>
            <person name="Siena L.A."/>
            <person name="Pessino S.C."/>
            <person name="Combes M.C."/>
            <person name="Mariac C."/>
            <person name="Albertini E."/>
            <person name="Pupilli F."/>
            <person name="Ortiz J.P.A."/>
            <person name="Leblanc O."/>
        </authorList>
    </citation>
    <scope>NUCLEOTIDE SEQUENCE [LARGE SCALE GENOMIC DNA]</scope>
    <source>
        <strain evidence="1">R1</strain>
        <tissue evidence="1">Leaf</tissue>
    </source>
</reference>